<dbReference type="Gene3D" id="3.40.50.880">
    <property type="match status" value="1"/>
</dbReference>
<evidence type="ECO:0000313" key="8">
    <source>
        <dbReference type="EMBL" id="CAE7608727.1"/>
    </source>
</evidence>
<proteinExistence type="inferred from homology"/>
<keyword evidence="9" id="KW-1185">Reference proteome</keyword>
<dbReference type="PANTHER" id="PTHR31559:SF0">
    <property type="entry name" value="PYRIDOXAL 5'-PHOSPHATE SYNTHASE SUBUNIT SNO1-RELATED"/>
    <property type="match status" value="1"/>
</dbReference>
<dbReference type="GO" id="GO:0008614">
    <property type="term" value="P:pyridoxine metabolic process"/>
    <property type="evidence" value="ECO:0007669"/>
    <property type="project" value="TreeGrafter"/>
</dbReference>
<evidence type="ECO:0000313" key="9">
    <source>
        <dbReference type="Proteomes" id="UP000649617"/>
    </source>
</evidence>
<dbReference type="GO" id="GO:0005829">
    <property type="term" value="C:cytosol"/>
    <property type="evidence" value="ECO:0007669"/>
    <property type="project" value="TreeGrafter"/>
</dbReference>
<evidence type="ECO:0000256" key="1">
    <source>
        <dbReference type="ARBA" id="ARBA00008345"/>
    </source>
</evidence>
<dbReference type="PROSITE" id="PS51130">
    <property type="entry name" value="PDXT_SNO_2"/>
    <property type="match status" value="1"/>
</dbReference>
<dbReference type="Pfam" id="PF01174">
    <property type="entry name" value="SNO"/>
    <property type="match status" value="1"/>
</dbReference>
<dbReference type="GO" id="GO:0004359">
    <property type="term" value="F:glutaminase activity"/>
    <property type="evidence" value="ECO:0007669"/>
    <property type="project" value="UniProtKB-EC"/>
</dbReference>
<comment type="catalytic activity">
    <reaction evidence="6">
        <text>L-glutamine + H2O = L-glutamate + NH4(+)</text>
        <dbReference type="Rhea" id="RHEA:15889"/>
        <dbReference type="ChEBI" id="CHEBI:15377"/>
        <dbReference type="ChEBI" id="CHEBI:28938"/>
        <dbReference type="ChEBI" id="CHEBI:29985"/>
        <dbReference type="ChEBI" id="CHEBI:58359"/>
        <dbReference type="EC" id="3.5.1.2"/>
    </reaction>
</comment>
<dbReference type="AlphaFoldDB" id="A0A812V1E2"/>
<name>A0A812V1E2_SYMPI</name>
<accession>A0A812V1E2</accession>
<evidence type="ECO:0000256" key="3">
    <source>
        <dbReference type="ARBA" id="ARBA00022801"/>
    </source>
</evidence>
<evidence type="ECO:0000256" key="6">
    <source>
        <dbReference type="ARBA" id="ARBA00049534"/>
    </source>
</evidence>
<organism evidence="8 9">
    <name type="scientific">Symbiodinium pilosum</name>
    <name type="common">Dinoflagellate</name>
    <dbReference type="NCBI Taxonomy" id="2952"/>
    <lineage>
        <taxon>Eukaryota</taxon>
        <taxon>Sar</taxon>
        <taxon>Alveolata</taxon>
        <taxon>Dinophyceae</taxon>
        <taxon>Suessiales</taxon>
        <taxon>Symbiodiniaceae</taxon>
        <taxon>Symbiodinium</taxon>
    </lineage>
</organism>
<dbReference type="PROSITE" id="PS01236">
    <property type="entry name" value="PDXT_SNO_1"/>
    <property type="match status" value="1"/>
</dbReference>
<dbReference type="NCBIfam" id="TIGR03800">
    <property type="entry name" value="PLP_synth_Pdx2"/>
    <property type="match status" value="1"/>
</dbReference>
<dbReference type="GO" id="GO:0042823">
    <property type="term" value="P:pyridoxal phosphate biosynthetic process"/>
    <property type="evidence" value="ECO:0007669"/>
    <property type="project" value="InterPro"/>
</dbReference>
<dbReference type="PANTHER" id="PTHR31559">
    <property type="entry name" value="PYRIDOXAL 5'-PHOSPHATE SYNTHASE SUBUNIT SNO"/>
    <property type="match status" value="1"/>
</dbReference>
<dbReference type="Proteomes" id="UP000649617">
    <property type="component" value="Unassembled WGS sequence"/>
</dbReference>
<dbReference type="EC" id="3.5.1.2" evidence="2"/>
<dbReference type="SUPFAM" id="SSF52317">
    <property type="entry name" value="Class I glutamine amidotransferase-like"/>
    <property type="match status" value="1"/>
</dbReference>
<dbReference type="OrthoDB" id="2039at2759"/>
<dbReference type="InterPro" id="IPR002161">
    <property type="entry name" value="PdxT/SNO"/>
</dbReference>
<feature type="binding site" evidence="7">
    <location>
        <begin position="176"/>
        <end position="177"/>
    </location>
    <ligand>
        <name>L-glutamine</name>
        <dbReference type="ChEBI" id="CHEBI:58359"/>
    </ligand>
</feature>
<keyword evidence="4" id="KW-0315">Glutamine amidotransferase</keyword>
<keyword evidence="5" id="KW-0456">Lyase</keyword>
<dbReference type="GO" id="GO:0016829">
    <property type="term" value="F:lyase activity"/>
    <property type="evidence" value="ECO:0007669"/>
    <property type="project" value="UniProtKB-KW"/>
</dbReference>
<dbReference type="EMBL" id="CAJNIZ010040890">
    <property type="protein sequence ID" value="CAE7608727.1"/>
    <property type="molecule type" value="Genomic_DNA"/>
</dbReference>
<protein>
    <recommendedName>
        <fullName evidence="2">glutaminase</fullName>
        <ecNumber evidence="2">3.5.1.2</ecNumber>
    </recommendedName>
</protein>
<dbReference type="PIRSF" id="PIRSF005639">
    <property type="entry name" value="Glut_amidoT_SNO"/>
    <property type="match status" value="1"/>
</dbReference>
<evidence type="ECO:0000256" key="5">
    <source>
        <dbReference type="ARBA" id="ARBA00023239"/>
    </source>
</evidence>
<dbReference type="InterPro" id="IPR029062">
    <property type="entry name" value="Class_I_gatase-like"/>
</dbReference>
<keyword evidence="3" id="KW-0378">Hydrolase</keyword>
<evidence type="ECO:0000256" key="4">
    <source>
        <dbReference type="ARBA" id="ARBA00022962"/>
    </source>
</evidence>
<evidence type="ECO:0000256" key="2">
    <source>
        <dbReference type="ARBA" id="ARBA00012918"/>
    </source>
</evidence>
<comment type="similarity">
    <text evidence="1">Belongs to the glutaminase PdxT/SNO family.</text>
</comment>
<comment type="caution">
    <text evidence="8">The sequence shown here is derived from an EMBL/GenBank/DDBJ whole genome shotgun (WGS) entry which is preliminary data.</text>
</comment>
<feature type="binding site" evidence="7">
    <location>
        <begin position="58"/>
        <end position="60"/>
    </location>
    <ligand>
        <name>L-glutamine</name>
        <dbReference type="ChEBI" id="CHEBI:58359"/>
    </ligand>
</feature>
<reference evidence="8" key="1">
    <citation type="submission" date="2021-02" db="EMBL/GenBank/DDBJ databases">
        <authorList>
            <person name="Dougan E. K."/>
            <person name="Rhodes N."/>
            <person name="Thang M."/>
            <person name="Chan C."/>
        </authorList>
    </citation>
    <scope>NUCLEOTIDE SEQUENCE</scope>
</reference>
<sequence>MSPAARTNLGILALQGAFEEHEAMFKRLPAHLVDRLNIIQVRKMEELDTCDALVIPGGESTTMKIIAGTDEFMTHLRAYVRGGAGADGVERRPHPVWGTCAGCILLSEDVVNSINQGDGTQFQPAKRCKYGDPIGGLDVATCRNFFGRQAESFEAAIEAAAPSEQEAFDGFPAVFIRAPAILRTGDGVRELARVVHPTATGEKKGVTVAAESELSFTFDDDAREPGPER</sequence>
<feature type="binding site" evidence="7">
    <location>
        <position position="143"/>
    </location>
    <ligand>
        <name>L-glutamine</name>
        <dbReference type="ChEBI" id="CHEBI:58359"/>
    </ligand>
</feature>
<gene>
    <name evidence="8" type="primary">PDX2</name>
    <name evidence="8" type="ORF">SPIL2461_LOCUS16068</name>
</gene>
<dbReference type="InterPro" id="IPR021196">
    <property type="entry name" value="PdxT/SNO_CS"/>
</dbReference>
<dbReference type="GO" id="GO:1903600">
    <property type="term" value="C:glutaminase complex"/>
    <property type="evidence" value="ECO:0007669"/>
    <property type="project" value="TreeGrafter"/>
</dbReference>
<evidence type="ECO:0000256" key="7">
    <source>
        <dbReference type="PIRSR" id="PIRSR005639-2"/>
    </source>
</evidence>